<dbReference type="STRING" id="10195.A0A3M7PPG7"/>
<proteinExistence type="inferred from homology"/>
<protein>
    <submittedName>
        <fullName evidence="5">Beta thymosin</fullName>
    </submittedName>
</protein>
<dbReference type="PANTHER" id="PTHR20940:SF1">
    <property type="entry name" value="CIBOULOT, ISOFORM A"/>
    <property type="match status" value="1"/>
</dbReference>
<comment type="subcellular location">
    <subcellularLocation>
        <location evidence="1">Cytoplasm</location>
        <location evidence="1">Cytoskeleton</location>
    </subcellularLocation>
</comment>
<reference evidence="5 6" key="1">
    <citation type="journal article" date="2018" name="Sci. Rep.">
        <title>Genomic signatures of local adaptation to the degree of environmental predictability in rotifers.</title>
        <authorList>
            <person name="Franch-Gras L."/>
            <person name="Hahn C."/>
            <person name="Garcia-Roger E.M."/>
            <person name="Carmona M.J."/>
            <person name="Serra M."/>
            <person name="Gomez A."/>
        </authorList>
    </citation>
    <scope>NUCLEOTIDE SEQUENCE [LARGE SCALE GENOMIC DNA]</scope>
    <source>
        <strain evidence="5">HYR1</strain>
    </source>
</reference>
<name>A0A3M7PPG7_BRAPC</name>
<keyword evidence="6" id="KW-1185">Reference proteome</keyword>
<comment type="similarity">
    <text evidence="2">Belongs to the thymosin beta family.</text>
</comment>
<keyword evidence="3" id="KW-0963">Cytoplasm</keyword>
<evidence type="ECO:0000313" key="6">
    <source>
        <dbReference type="Proteomes" id="UP000276133"/>
    </source>
</evidence>
<sequence>MSEAKPNQAIIEDLAKFETNGLKHVQVAEKINLPSKEDIESEKKHISLVNGVESFDKNKLKPTITQEKIVLPDKEAIENEKRNKAESEI</sequence>
<evidence type="ECO:0000256" key="1">
    <source>
        <dbReference type="ARBA" id="ARBA00004245"/>
    </source>
</evidence>
<dbReference type="GO" id="GO:0005856">
    <property type="term" value="C:cytoskeleton"/>
    <property type="evidence" value="ECO:0007669"/>
    <property type="project" value="UniProtKB-SubCell"/>
</dbReference>
<dbReference type="Pfam" id="PF01290">
    <property type="entry name" value="Thymosin"/>
    <property type="match status" value="2"/>
</dbReference>
<evidence type="ECO:0000256" key="3">
    <source>
        <dbReference type="ARBA" id="ARBA00022490"/>
    </source>
</evidence>
<dbReference type="GO" id="GO:0003785">
    <property type="term" value="F:actin monomer binding"/>
    <property type="evidence" value="ECO:0007669"/>
    <property type="project" value="InterPro"/>
</dbReference>
<dbReference type="FunFam" id="1.20.5.520:FF:000001">
    <property type="entry name" value="Thymosin beta"/>
    <property type="match status" value="1"/>
</dbReference>
<organism evidence="5 6">
    <name type="scientific">Brachionus plicatilis</name>
    <name type="common">Marine rotifer</name>
    <name type="synonym">Brachionus muelleri</name>
    <dbReference type="NCBI Taxonomy" id="10195"/>
    <lineage>
        <taxon>Eukaryota</taxon>
        <taxon>Metazoa</taxon>
        <taxon>Spiralia</taxon>
        <taxon>Gnathifera</taxon>
        <taxon>Rotifera</taxon>
        <taxon>Eurotatoria</taxon>
        <taxon>Monogononta</taxon>
        <taxon>Pseudotrocha</taxon>
        <taxon>Ploima</taxon>
        <taxon>Brachionidae</taxon>
        <taxon>Brachionus</taxon>
    </lineage>
</organism>
<dbReference type="OrthoDB" id="2151618at2759"/>
<evidence type="ECO:0000256" key="2">
    <source>
        <dbReference type="ARBA" id="ARBA00009511"/>
    </source>
</evidence>
<dbReference type="GO" id="GO:0007015">
    <property type="term" value="P:actin filament organization"/>
    <property type="evidence" value="ECO:0007669"/>
    <property type="project" value="InterPro"/>
</dbReference>
<dbReference type="EMBL" id="REGN01009510">
    <property type="protein sequence ID" value="RNA00996.1"/>
    <property type="molecule type" value="Genomic_DNA"/>
</dbReference>
<dbReference type="GO" id="GO:0005829">
    <property type="term" value="C:cytosol"/>
    <property type="evidence" value="ECO:0007669"/>
    <property type="project" value="TreeGrafter"/>
</dbReference>
<comment type="caution">
    <text evidence="5">The sequence shown here is derived from an EMBL/GenBank/DDBJ whole genome shotgun (WGS) entry which is preliminary data.</text>
</comment>
<accession>A0A3M7PPG7</accession>
<dbReference type="SMART" id="SM00152">
    <property type="entry name" value="THY"/>
    <property type="match status" value="2"/>
</dbReference>
<evidence type="ECO:0000313" key="5">
    <source>
        <dbReference type="EMBL" id="RNA00996.1"/>
    </source>
</evidence>
<dbReference type="PANTHER" id="PTHR20940">
    <property type="entry name" value="TETRA THYMOSIN"/>
    <property type="match status" value="1"/>
</dbReference>
<evidence type="ECO:0000256" key="4">
    <source>
        <dbReference type="ARBA" id="ARBA00023212"/>
    </source>
</evidence>
<dbReference type="InterPro" id="IPR001152">
    <property type="entry name" value="Beta-thymosin"/>
</dbReference>
<dbReference type="Proteomes" id="UP000276133">
    <property type="component" value="Unassembled WGS sequence"/>
</dbReference>
<dbReference type="AlphaFoldDB" id="A0A3M7PPG7"/>
<dbReference type="Gene3D" id="1.20.5.520">
    <property type="entry name" value="Single helix bin"/>
    <property type="match status" value="2"/>
</dbReference>
<gene>
    <name evidence="5" type="ORF">BpHYR1_043717</name>
</gene>
<dbReference type="InterPro" id="IPR038386">
    <property type="entry name" value="Beta-thymosin_sf"/>
</dbReference>
<keyword evidence="4" id="KW-0206">Cytoskeleton</keyword>